<name>A0A382ERC1_9ZZZZ</name>
<accession>A0A382ERC1</accession>
<dbReference type="AlphaFoldDB" id="A0A382ERC1"/>
<evidence type="ECO:0000256" key="1">
    <source>
        <dbReference type="SAM" id="Phobius"/>
    </source>
</evidence>
<gene>
    <name evidence="2" type="ORF">METZ01_LOCUS205773</name>
</gene>
<sequence>MPLFQNYTQSQSGYYIVRGILLICLLIFILVGLTF</sequence>
<proteinExistence type="predicted"/>
<reference evidence="2" key="1">
    <citation type="submission" date="2018-05" db="EMBL/GenBank/DDBJ databases">
        <authorList>
            <person name="Lanie J.A."/>
            <person name="Ng W.-L."/>
            <person name="Kazmierczak K.M."/>
            <person name="Andrzejewski T.M."/>
            <person name="Davidsen T.M."/>
            <person name="Wayne K.J."/>
            <person name="Tettelin H."/>
            <person name="Glass J.I."/>
            <person name="Rusch D."/>
            <person name="Podicherti R."/>
            <person name="Tsui H.-C.T."/>
            <person name="Winkler M.E."/>
        </authorList>
    </citation>
    <scope>NUCLEOTIDE SEQUENCE</scope>
</reference>
<feature type="non-terminal residue" evidence="2">
    <location>
        <position position="35"/>
    </location>
</feature>
<keyword evidence="1" id="KW-0812">Transmembrane</keyword>
<protein>
    <submittedName>
        <fullName evidence="2">Uncharacterized protein</fullName>
    </submittedName>
</protein>
<evidence type="ECO:0000313" key="2">
    <source>
        <dbReference type="EMBL" id="SVB52919.1"/>
    </source>
</evidence>
<organism evidence="2">
    <name type="scientific">marine metagenome</name>
    <dbReference type="NCBI Taxonomy" id="408172"/>
    <lineage>
        <taxon>unclassified sequences</taxon>
        <taxon>metagenomes</taxon>
        <taxon>ecological metagenomes</taxon>
    </lineage>
</organism>
<keyword evidence="1" id="KW-1133">Transmembrane helix</keyword>
<keyword evidence="1" id="KW-0472">Membrane</keyword>
<dbReference type="EMBL" id="UINC01045766">
    <property type="protein sequence ID" value="SVB52919.1"/>
    <property type="molecule type" value="Genomic_DNA"/>
</dbReference>
<feature type="transmembrane region" description="Helical" evidence="1">
    <location>
        <begin position="12"/>
        <end position="33"/>
    </location>
</feature>